<dbReference type="FunCoup" id="S0EWV0">
    <property type="interactions" value="43"/>
</dbReference>
<evidence type="ECO:0000256" key="2">
    <source>
        <dbReference type="ARBA" id="ARBA00022448"/>
    </source>
</evidence>
<feature type="transmembrane region" description="Helical" evidence="7">
    <location>
        <begin position="67"/>
        <end position="85"/>
    </location>
</feature>
<feature type="transmembrane region" description="Helical" evidence="7">
    <location>
        <begin position="346"/>
        <end position="371"/>
    </location>
</feature>
<dbReference type="InterPro" id="IPR035906">
    <property type="entry name" value="MetI-like_sf"/>
</dbReference>
<dbReference type="eggNOG" id="COG0395">
    <property type="taxonomic scope" value="Bacteria"/>
</dbReference>
<dbReference type="PATRIC" id="fig|1303518.3.peg.414"/>
<feature type="domain" description="ABC transmembrane type-1" evidence="8">
    <location>
        <begin position="235"/>
        <end position="425"/>
    </location>
</feature>
<evidence type="ECO:0000313" key="9">
    <source>
        <dbReference type="EMBL" id="CCW34243.1"/>
    </source>
</evidence>
<dbReference type="GO" id="GO:0005886">
    <property type="term" value="C:plasma membrane"/>
    <property type="evidence" value="ECO:0007669"/>
    <property type="project" value="UniProtKB-SubCell"/>
</dbReference>
<evidence type="ECO:0000256" key="3">
    <source>
        <dbReference type="ARBA" id="ARBA00022475"/>
    </source>
</evidence>
<dbReference type="PANTHER" id="PTHR43744">
    <property type="entry name" value="ABC TRANSPORTER PERMEASE PROTEIN MG189-RELATED-RELATED"/>
    <property type="match status" value="1"/>
</dbReference>
<dbReference type="AlphaFoldDB" id="S0EWV0"/>
<keyword evidence="5 7" id="KW-1133">Transmembrane helix</keyword>
<dbReference type="EMBL" id="HF951689">
    <property type="protein sequence ID" value="CCW34243.1"/>
    <property type="molecule type" value="Genomic_DNA"/>
</dbReference>
<feature type="transmembrane region" description="Helical" evidence="7">
    <location>
        <begin position="270"/>
        <end position="294"/>
    </location>
</feature>
<dbReference type="HOGENOM" id="CLU_016047_1_1_0"/>
<dbReference type="Proteomes" id="UP000014227">
    <property type="component" value="Chromosome I"/>
</dbReference>
<feature type="transmembrane region" description="Helical" evidence="7">
    <location>
        <begin position="40"/>
        <end position="61"/>
    </location>
</feature>
<proteinExistence type="inferred from homology"/>
<dbReference type="Gene3D" id="1.10.3720.10">
    <property type="entry name" value="MetI-like"/>
    <property type="match status" value="1"/>
</dbReference>
<feature type="transmembrane region" description="Helical" evidence="7">
    <location>
        <begin position="232"/>
        <end position="258"/>
    </location>
</feature>
<name>S0EWV0_CHTCT</name>
<evidence type="ECO:0000256" key="4">
    <source>
        <dbReference type="ARBA" id="ARBA00022692"/>
    </source>
</evidence>
<evidence type="ECO:0000256" key="6">
    <source>
        <dbReference type="ARBA" id="ARBA00023136"/>
    </source>
</evidence>
<dbReference type="InParanoid" id="S0EWV0"/>
<dbReference type="SUPFAM" id="SSF161098">
    <property type="entry name" value="MetI-like"/>
    <property type="match status" value="1"/>
</dbReference>
<evidence type="ECO:0000256" key="7">
    <source>
        <dbReference type="RuleBase" id="RU363032"/>
    </source>
</evidence>
<feature type="transmembrane region" description="Helical" evidence="7">
    <location>
        <begin position="6"/>
        <end position="33"/>
    </location>
</feature>
<dbReference type="GO" id="GO:0055085">
    <property type="term" value="P:transmembrane transport"/>
    <property type="evidence" value="ECO:0007669"/>
    <property type="project" value="InterPro"/>
</dbReference>
<evidence type="ECO:0000256" key="1">
    <source>
        <dbReference type="ARBA" id="ARBA00004651"/>
    </source>
</evidence>
<feature type="transmembrane region" description="Helical" evidence="7">
    <location>
        <begin position="306"/>
        <end position="325"/>
    </location>
</feature>
<dbReference type="PANTHER" id="PTHR43744:SF12">
    <property type="entry name" value="ABC TRANSPORTER PERMEASE PROTEIN MG189-RELATED"/>
    <property type="match status" value="1"/>
</dbReference>
<feature type="transmembrane region" description="Helical" evidence="7">
    <location>
        <begin position="405"/>
        <end position="424"/>
    </location>
</feature>
<organism evidence="9 10">
    <name type="scientific">Chthonomonas calidirosea (strain DSM 23976 / ICMP 18418 / T49)</name>
    <dbReference type="NCBI Taxonomy" id="1303518"/>
    <lineage>
        <taxon>Bacteria</taxon>
        <taxon>Bacillati</taxon>
        <taxon>Armatimonadota</taxon>
        <taxon>Chthonomonadia</taxon>
        <taxon>Chthonomonadales</taxon>
        <taxon>Chthonomonadaceae</taxon>
        <taxon>Chthonomonas</taxon>
    </lineage>
</organism>
<reference evidence="10" key="1">
    <citation type="submission" date="2013-03" db="EMBL/GenBank/DDBJ databases">
        <title>Genome sequence of Chthonomonas calidirosea, the first sequenced genome from the Armatimonadetes phylum (formally candidate division OP10).</title>
        <authorList>
            <person name="Lee K.C.Y."/>
            <person name="Morgan X.C."/>
            <person name="Dunfield P.F."/>
            <person name="Tamas I."/>
            <person name="Houghton K.M."/>
            <person name="Vyssotski M."/>
            <person name="Ryan J.L.J."/>
            <person name="Lagutin K."/>
            <person name="McDonald I.R."/>
            <person name="Stott M.B."/>
        </authorList>
    </citation>
    <scope>NUCLEOTIDE SEQUENCE [LARGE SCALE GENOMIC DNA]</scope>
    <source>
        <strain evidence="10">DSM 23976 / ICMP 18418 / T49</strain>
    </source>
</reference>
<keyword evidence="6 7" id="KW-0472">Membrane</keyword>
<dbReference type="CDD" id="cd06261">
    <property type="entry name" value="TM_PBP2"/>
    <property type="match status" value="1"/>
</dbReference>
<evidence type="ECO:0000313" key="10">
    <source>
        <dbReference type="Proteomes" id="UP000014227"/>
    </source>
</evidence>
<accession>S0EWV0</accession>
<feature type="transmembrane region" description="Helical" evidence="7">
    <location>
        <begin position="106"/>
        <end position="125"/>
    </location>
</feature>
<keyword evidence="3" id="KW-1003">Cell membrane</keyword>
<keyword evidence="9" id="KW-0762">Sugar transport</keyword>
<keyword evidence="10" id="KW-1185">Reference proteome</keyword>
<evidence type="ECO:0000259" key="8">
    <source>
        <dbReference type="PROSITE" id="PS50928"/>
    </source>
</evidence>
<dbReference type="KEGG" id="ccz:CCALI_00408"/>
<keyword evidence="2 7" id="KW-0813">Transport</keyword>
<dbReference type="PROSITE" id="PS50928">
    <property type="entry name" value="ABC_TM1"/>
    <property type="match status" value="1"/>
</dbReference>
<dbReference type="STRING" id="454171.CP488_00748"/>
<protein>
    <submittedName>
        <fullName evidence="9">ABC-type sugar transport system, permease component</fullName>
    </submittedName>
</protein>
<comment type="subcellular location">
    <subcellularLocation>
        <location evidence="1 7">Cell membrane</location>
        <topology evidence="1 7">Multi-pass membrane protein</topology>
    </subcellularLocation>
</comment>
<evidence type="ECO:0000256" key="5">
    <source>
        <dbReference type="ARBA" id="ARBA00022989"/>
    </source>
</evidence>
<dbReference type="InterPro" id="IPR000515">
    <property type="entry name" value="MetI-like"/>
</dbReference>
<comment type="similarity">
    <text evidence="7">Belongs to the binding-protein-dependent transport system permease family.</text>
</comment>
<dbReference type="Pfam" id="PF00528">
    <property type="entry name" value="BPD_transp_1"/>
    <property type="match status" value="1"/>
</dbReference>
<gene>
    <name evidence="9" type="ORF">CCALI_00408</name>
</gene>
<sequence length="440" mass="49962">MNSSVLAPIWVVLAVFCAVVFVGAWIPLVLGAFHARAKSIVFILACLLPLWVLIMAILPFTPVWKTLVSSIPCLGVEVWLYRFFIRRTFPWQSLKYIRESARQTTLHMILIAGSILFLVPFAWLVSTSLKDDSQMSRFPPVWIPTQQDHVRLHGVDYPVYWTEYRGNKLLVAALGDVTHGMRPVEVISKGIYRGQRLWISGAAMHEVRHFAPKWQNYVDALRFLPPETHYGLVFLINTVEITVLSILGALFSASTVAYGFARLRFPGRDALFMLVLATMMLPSAVTMMPVFLIFRWLGWIDTLKPLWVPAFFGSAFYIFMLRQFFLSIPNELEDAAKIDGCSFYMTYWRIMLPQIKPALAAVTIMTFMGAWNDFRGPLIYISSPAHETLAYALQLFQNAHGGEPGMMMAASTMVMLPVLVIFFFTQRYFIEGVTLTGIKG</sequence>
<keyword evidence="4 7" id="KW-0812">Transmembrane</keyword>